<dbReference type="InterPro" id="IPR001387">
    <property type="entry name" value="Cro/C1-type_HTH"/>
</dbReference>
<dbReference type="InterPro" id="IPR010982">
    <property type="entry name" value="Lambda_DNA-bd_dom_sf"/>
</dbReference>
<dbReference type="PANTHER" id="PTHR40661:SF3">
    <property type="entry name" value="FELS-1 PROPHAGE TRANSCRIPTIONAL REGULATOR"/>
    <property type="match status" value="1"/>
</dbReference>
<protein>
    <submittedName>
        <fullName evidence="5">Phage repressor protein C</fullName>
    </submittedName>
</protein>
<dbReference type="InterPro" id="IPR036286">
    <property type="entry name" value="LexA/Signal_pep-like_sf"/>
</dbReference>
<keyword evidence="1" id="KW-0805">Transcription regulation</keyword>
<dbReference type="PANTHER" id="PTHR40661">
    <property type="match status" value="1"/>
</dbReference>
<dbReference type="EMBL" id="CP015820">
    <property type="protein sequence ID" value="AQT43205.1"/>
    <property type="molecule type" value="Genomic_DNA"/>
</dbReference>
<dbReference type="OrthoDB" id="528805at2"/>
<dbReference type="SMART" id="SM00530">
    <property type="entry name" value="HTH_XRE"/>
    <property type="match status" value="1"/>
</dbReference>
<organism evidence="5 6">
    <name type="scientific">Bartonella apihabitans</name>
    <dbReference type="NCBI Taxonomy" id="2750929"/>
    <lineage>
        <taxon>Bacteria</taxon>
        <taxon>Pseudomonadati</taxon>
        <taxon>Pseudomonadota</taxon>
        <taxon>Alphaproteobacteria</taxon>
        <taxon>Hyphomicrobiales</taxon>
        <taxon>Bartonellaceae</taxon>
        <taxon>Bartonella</taxon>
    </lineage>
</organism>
<dbReference type="Pfam" id="PF01381">
    <property type="entry name" value="HTH_3"/>
    <property type="match status" value="1"/>
</dbReference>
<evidence type="ECO:0000313" key="5">
    <source>
        <dbReference type="EMBL" id="AQT43205.1"/>
    </source>
</evidence>
<dbReference type="InterPro" id="IPR039418">
    <property type="entry name" value="LexA-like"/>
</dbReference>
<gene>
    <name evidence="5" type="ORF">BBC0178_017530</name>
</gene>
<dbReference type="PROSITE" id="PS50943">
    <property type="entry name" value="HTH_CROC1"/>
    <property type="match status" value="1"/>
</dbReference>
<dbReference type="Gene3D" id="2.10.109.10">
    <property type="entry name" value="Umud Fragment, subunit A"/>
    <property type="match status" value="1"/>
</dbReference>
<dbReference type="Gene3D" id="1.10.260.40">
    <property type="entry name" value="lambda repressor-like DNA-binding domains"/>
    <property type="match status" value="1"/>
</dbReference>
<dbReference type="GO" id="GO:0003677">
    <property type="term" value="F:DNA binding"/>
    <property type="evidence" value="ECO:0007669"/>
    <property type="project" value="UniProtKB-KW"/>
</dbReference>
<keyword evidence="6" id="KW-1185">Reference proteome</keyword>
<evidence type="ECO:0000256" key="1">
    <source>
        <dbReference type="ARBA" id="ARBA00023015"/>
    </source>
</evidence>
<name>A0A1U9MD31_9HYPH</name>
<evidence type="ECO:0000256" key="2">
    <source>
        <dbReference type="ARBA" id="ARBA00023125"/>
    </source>
</evidence>
<dbReference type="KEGG" id="bapa:BBC0178_017530"/>
<reference evidence="5 6" key="1">
    <citation type="submission" date="2016-11" db="EMBL/GenBank/DDBJ databases">
        <title>Comparative genomics of Bartonella apis.</title>
        <authorList>
            <person name="Engel P."/>
        </authorList>
    </citation>
    <scope>NUCLEOTIDE SEQUENCE [LARGE SCALE GENOMIC DNA]</scope>
    <source>
        <strain evidence="5 6">BBC0178</strain>
    </source>
</reference>
<dbReference type="InterPro" id="IPR015927">
    <property type="entry name" value="Peptidase_S24_S26A/B/C"/>
</dbReference>
<sequence length="220" mass="24495">MDLKERIKNSRIAAKMTQEELARAVGKTRNAVAQWESGLTHPRLNTLEDIAGALNVSIDWLLTGNTPNVAGAETTRTNSEMSDVKFNNSTLPPRQYMPQDVPVVGTAACNTDNGLFKLDSSIIDYVHRPPALLMTKDIYALYVEGDTMEPRFKAGDLVFVHPNKPVRIGDSVVVQIAKTIDEPIKAMIAVLAKRTSHEVFLQKYIPDKIISFDKKYFGYS</sequence>
<dbReference type="RefSeq" id="WP_078039875.1">
    <property type="nucleotide sequence ID" value="NZ_CP015820.1"/>
</dbReference>
<keyword evidence="3" id="KW-0804">Transcription</keyword>
<dbReference type="AlphaFoldDB" id="A0A1U9MD31"/>
<dbReference type="SUPFAM" id="SSF51306">
    <property type="entry name" value="LexA/Signal peptidase"/>
    <property type="match status" value="1"/>
</dbReference>
<keyword evidence="2" id="KW-0238">DNA-binding</keyword>
<evidence type="ECO:0000256" key="3">
    <source>
        <dbReference type="ARBA" id="ARBA00023163"/>
    </source>
</evidence>
<dbReference type="SUPFAM" id="SSF47413">
    <property type="entry name" value="lambda repressor-like DNA-binding domains"/>
    <property type="match status" value="1"/>
</dbReference>
<evidence type="ECO:0000313" key="6">
    <source>
        <dbReference type="Proteomes" id="UP000189660"/>
    </source>
</evidence>
<dbReference type="Proteomes" id="UP000189660">
    <property type="component" value="Chromosome"/>
</dbReference>
<feature type="domain" description="HTH cro/C1-type" evidence="4">
    <location>
        <begin position="7"/>
        <end position="61"/>
    </location>
</feature>
<proteinExistence type="predicted"/>
<dbReference type="Pfam" id="PF00717">
    <property type="entry name" value="Peptidase_S24"/>
    <property type="match status" value="1"/>
</dbReference>
<accession>A0A1U9MD31</accession>
<dbReference type="CDD" id="cd00093">
    <property type="entry name" value="HTH_XRE"/>
    <property type="match status" value="1"/>
</dbReference>
<evidence type="ECO:0000259" key="4">
    <source>
        <dbReference type="PROSITE" id="PS50943"/>
    </source>
</evidence>
<dbReference type="CDD" id="cd06529">
    <property type="entry name" value="S24_LexA-like"/>
    <property type="match status" value="1"/>
</dbReference>